<dbReference type="EMBL" id="LR031873">
    <property type="protein sequence ID" value="VDD10524.1"/>
    <property type="molecule type" value="Genomic_DNA"/>
</dbReference>
<gene>
    <name evidence="2" type="ORF">BOLC4T25696H</name>
</gene>
<evidence type="ECO:0000313" key="2">
    <source>
        <dbReference type="EMBL" id="VDD10524.1"/>
    </source>
</evidence>
<accession>A0A3P6CBV8</accession>
<reference evidence="2" key="1">
    <citation type="submission" date="2018-11" db="EMBL/GenBank/DDBJ databases">
        <authorList>
            <consortium name="Genoscope - CEA"/>
            <person name="William W."/>
        </authorList>
    </citation>
    <scope>NUCLEOTIDE SEQUENCE</scope>
</reference>
<organism evidence="2">
    <name type="scientific">Brassica oleracea</name>
    <name type="common">Wild cabbage</name>
    <dbReference type="NCBI Taxonomy" id="3712"/>
    <lineage>
        <taxon>Eukaryota</taxon>
        <taxon>Viridiplantae</taxon>
        <taxon>Streptophyta</taxon>
        <taxon>Embryophyta</taxon>
        <taxon>Tracheophyta</taxon>
        <taxon>Spermatophyta</taxon>
        <taxon>Magnoliopsida</taxon>
        <taxon>eudicotyledons</taxon>
        <taxon>Gunneridae</taxon>
        <taxon>Pentapetalae</taxon>
        <taxon>rosids</taxon>
        <taxon>malvids</taxon>
        <taxon>Brassicales</taxon>
        <taxon>Brassicaceae</taxon>
        <taxon>Brassiceae</taxon>
        <taxon>Brassica</taxon>
    </lineage>
</organism>
<evidence type="ECO:0000256" key="1">
    <source>
        <dbReference type="SAM" id="MobiDB-lite"/>
    </source>
</evidence>
<feature type="compositionally biased region" description="Polar residues" evidence="1">
    <location>
        <begin position="24"/>
        <end position="33"/>
    </location>
</feature>
<proteinExistence type="predicted"/>
<protein>
    <submittedName>
        <fullName evidence="2">Uncharacterized protein</fullName>
    </submittedName>
</protein>
<dbReference type="AlphaFoldDB" id="A0A3P6CBV8"/>
<sequence>MLHHYVRVLQNNYLTRLHKARQLGSTRRASSAQRPDCLAQLLGPRRTKAH</sequence>
<feature type="region of interest" description="Disordered" evidence="1">
    <location>
        <begin position="24"/>
        <end position="50"/>
    </location>
</feature>
<name>A0A3P6CBV8_BRAOL</name>